<proteinExistence type="inferred from homology"/>
<accession>A0A8T0VZ06</accession>
<feature type="signal peptide" evidence="7">
    <location>
        <begin position="1"/>
        <end position="21"/>
    </location>
</feature>
<dbReference type="GO" id="GO:0005975">
    <property type="term" value="P:carbohydrate metabolic process"/>
    <property type="evidence" value="ECO:0007669"/>
    <property type="project" value="InterPro"/>
</dbReference>
<keyword evidence="9" id="KW-1185">Reference proteome</keyword>
<evidence type="ECO:0000256" key="4">
    <source>
        <dbReference type="RuleBase" id="RU003690"/>
    </source>
</evidence>
<feature type="compositionally biased region" description="Low complexity" evidence="6">
    <location>
        <begin position="505"/>
        <end position="544"/>
    </location>
</feature>
<dbReference type="PANTHER" id="PTHR10353:SF334">
    <property type="entry name" value="BETA-GLUCOSIDASE 29"/>
    <property type="match status" value="1"/>
</dbReference>
<feature type="region of interest" description="Disordered" evidence="6">
    <location>
        <begin position="491"/>
        <end position="554"/>
    </location>
</feature>
<evidence type="ECO:0000256" key="2">
    <source>
        <dbReference type="ARBA" id="ARBA00022801"/>
    </source>
</evidence>
<gene>
    <name evidence="8" type="ORF">PVAP13_2NG035103</name>
</gene>
<evidence type="ECO:0000313" key="9">
    <source>
        <dbReference type="Proteomes" id="UP000823388"/>
    </source>
</evidence>
<keyword evidence="2 5" id="KW-0378">Hydrolase</keyword>
<feature type="compositionally biased region" description="Pro residues" evidence="6">
    <location>
        <begin position="671"/>
        <end position="686"/>
    </location>
</feature>
<dbReference type="InterPro" id="IPR033132">
    <property type="entry name" value="GH_1_N_CS"/>
</dbReference>
<dbReference type="GO" id="GO:0008422">
    <property type="term" value="F:beta-glucosidase activity"/>
    <property type="evidence" value="ECO:0007669"/>
    <property type="project" value="UniProtKB-ARBA"/>
</dbReference>
<evidence type="ECO:0000256" key="6">
    <source>
        <dbReference type="SAM" id="MobiDB-lite"/>
    </source>
</evidence>
<dbReference type="PROSITE" id="PS00653">
    <property type="entry name" value="GLYCOSYL_HYDROL_F1_2"/>
    <property type="match status" value="1"/>
</dbReference>
<feature type="chain" id="PRO_5035871662" evidence="7">
    <location>
        <begin position="22"/>
        <end position="711"/>
    </location>
</feature>
<dbReference type="EMBL" id="CM029040">
    <property type="protein sequence ID" value="KAG2636569.1"/>
    <property type="molecule type" value="Genomic_DNA"/>
</dbReference>
<feature type="compositionally biased region" description="Polar residues" evidence="6">
    <location>
        <begin position="495"/>
        <end position="504"/>
    </location>
</feature>
<dbReference type="InterPro" id="IPR018120">
    <property type="entry name" value="Glyco_hydro_1_AS"/>
</dbReference>
<dbReference type="InterPro" id="IPR017853">
    <property type="entry name" value="GH"/>
</dbReference>
<comment type="caution">
    <text evidence="8">The sequence shown here is derived from an EMBL/GenBank/DDBJ whole genome shotgun (WGS) entry which is preliminary data.</text>
</comment>
<reference evidence="8" key="1">
    <citation type="submission" date="2020-05" db="EMBL/GenBank/DDBJ databases">
        <title>WGS assembly of Panicum virgatum.</title>
        <authorList>
            <person name="Lovell J.T."/>
            <person name="Jenkins J."/>
            <person name="Shu S."/>
            <person name="Juenger T.E."/>
            <person name="Schmutz J."/>
        </authorList>
    </citation>
    <scope>NUCLEOTIDE SEQUENCE</scope>
    <source>
        <strain evidence="8">AP13</strain>
    </source>
</reference>
<dbReference type="PROSITE" id="PS00572">
    <property type="entry name" value="GLYCOSYL_HYDROL_F1_1"/>
    <property type="match status" value="1"/>
</dbReference>
<dbReference type="PANTHER" id="PTHR10353">
    <property type="entry name" value="GLYCOSYL HYDROLASE"/>
    <property type="match status" value="1"/>
</dbReference>
<evidence type="ECO:0000256" key="7">
    <source>
        <dbReference type="SAM" id="SignalP"/>
    </source>
</evidence>
<name>A0A8T0VZ06_PANVG</name>
<dbReference type="SUPFAM" id="SSF51445">
    <property type="entry name" value="(Trans)glycosidases"/>
    <property type="match status" value="1"/>
</dbReference>
<feature type="compositionally biased region" description="Low complexity" evidence="6">
    <location>
        <begin position="691"/>
        <end position="711"/>
    </location>
</feature>
<keyword evidence="7" id="KW-0732">Signal</keyword>
<protein>
    <submittedName>
        <fullName evidence="8">Uncharacterized protein</fullName>
    </submittedName>
</protein>
<dbReference type="Pfam" id="PF00232">
    <property type="entry name" value="Glyco_hydro_1"/>
    <property type="match status" value="2"/>
</dbReference>
<dbReference type="InterPro" id="IPR001360">
    <property type="entry name" value="Glyco_hydro_1"/>
</dbReference>
<feature type="compositionally biased region" description="Low complexity" evidence="6">
    <location>
        <begin position="658"/>
        <end position="670"/>
    </location>
</feature>
<dbReference type="PROSITE" id="PS51257">
    <property type="entry name" value="PROKAR_LIPOPROTEIN"/>
    <property type="match status" value="1"/>
</dbReference>
<keyword evidence="5" id="KW-0326">Glycosidase</keyword>
<evidence type="ECO:0000256" key="1">
    <source>
        <dbReference type="ARBA" id="ARBA00010838"/>
    </source>
</evidence>
<dbReference type="Gene3D" id="3.20.20.80">
    <property type="entry name" value="Glycosidases"/>
    <property type="match status" value="2"/>
</dbReference>
<evidence type="ECO:0000256" key="3">
    <source>
        <dbReference type="PROSITE-ProRule" id="PRU10055"/>
    </source>
</evidence>
<feature type="region of interest" description="Disordered" evidence="6">
    <location>
        <begin position="656"/>
        <end position="711"/>
    </location>
</feature>
<dbReference type="Proteomes" id="UP000823388">
    <property type="component" value="Chromosome 2N"/>
</dbReference>
<evidence type="ECO:0000313" key="8">
    <source>
        <dbReference type="EMBL" id="KAG2636569.1"/>
    </source>
</evidence>
<organism evidence="8 9">
    <name type="scientific">Panicum virgatum</name>
    <name type="common">Blackwell switchgrass</name>
    <dbReference type="NCBI Taxonomy" id="38727"/>
    <lineage>
        <taxon>Eukaryota</taxon>
        <taxon>Viridiplantae</taxon>
        <taxon>Streptophyta</taxon>
        <taxon>Embryophyta</taxon>
        <taxon>Tracheophyta</taxon>
        <taxon>Spermatophyta</taxon>
        <taxon>Magnoliopsida</taxon>
        <taxon>Liliopsida</taxon>
        <taxon>Poales</taxon>
        <taxon>Poaceae</taxon>
        <taxon>PACMAD clade</taxon>
        <taxon>Panicoideae</taxon>
        <taxon>Panicodae</taxon>
        <taxon>Paniceae</taxon>
        <taxon>Panicinae</taxon>
        <taxon>Panicum</taxon>
        <taxon>Panicum sect. Hiantes</taxon>
    </lineage>
</organism>
<feature type="active site" description="Nucleophile" evidence="3">
    <location>
        <position position="452"/>
    </location>
</feature>
<evidence type="ECO:0000256" key="5">
    <source>
        <dbReference type="RuleBase" id="RU004468"/>
    </source>
</evidence>
<comment type="similarity">
    <text evidence="1 4">Belongs to the glycosyl hydrolase 1 family.</text>
</comment>
<dbReference type="PRINTS" id="PR00131">
    <property type="entry name" value="GLHYDRLASE1"/>
</dbReference>
<dbReference type="AlphaFoldDB" id="A0A8T0VZ06"/>
<sequence length="711" mass="76861">MARRVLSALLLAALACDVAHAKFGRHSFPEGFIFGTGSASYQYEGAYKEGGKGPSVWDIFSHIPGKIKNNHTGDVAVDFYHRYKEDVKLLKDMNMDTFRFSIAWTRILPTGSLSGGINKEGVAFYNNLINEGIANGLKPFVTIFHWDTPQVLESKYQGFLSENIMYVSATCHRDQHVFLSGTYVSPGSRCFLSKKKKKKTLLIRSFTVQPGLRGLRGGVLPRVRRPRQVLDHVQRALVVRVAGVRAYGTGVLAPSRCSPFISKSCTPGDSGREPYVVTHHILLAHAAAVALYRARYQAAQRGQVGITLVSHWFVPNTDTAADRRAVQRSLDFMYGWYLAHLVRGEYPGTMTGFLGDRLPRFTPEQRRLVRGSYDFIGVNYYTTYSTSARPAPNGPAQSYDGDIRANTSGFRGGVPVGEPEFVPILFNSPAGLRELLLYTKRRYNNPVIYVTENGIAEENSARIPLKKALKDGHRIKFHSQHLQFINHAIRDGSRSRATSPGPSWTASSGATATSTASASSSSTASTASSATASSPATGSRASSRGTRRTTDDHELSSIAGFDQLVLRRRCRAGEWLSRCLLLLLPAPPPPSALSATALGYPDGRTAGPSPVRRLPLALCRSPAPVPPPLTAARYAAVNCLPCVALRSLLPAVLPPAASPHAAPPRSTAAPKRPPPLYSRVPGPPLASPRVAGSARRPCSSAARAGPAGSVA</sequence>